<comment type="catalytic activity">
    <reaction evidence="6">
        <text>a fatty acyl-[ACP] + S-adenosyl-L-methionine = an N-acyl-L-homoserine lactone + S-methyl-5'-thioadenosine + holo-[ACP] + H(+)</text>
        <dbReference type="Rhea" id="RHEA:10096"/>
        <dbReference type="Rhea" id="RHEA-COMP:9685"/>
        <dbReference type="Rhea" id="RHEA-COMP:14125"/>
        <dbReference type="ChEBI" id="CHEBI:15378"/>
        <dbReference type="ChEBI" id="CHEBI:17509"/>
        <dbReference type="ChEBI" id="CHEBI:55474"/>
        <dbReference type="ChEBI" id="CHEBI:59789"/>
        <dbReference type="ChEBI" id="CHEBI:64479"/>
        <dbReference type="ChEBI" id="CHEBI:138651"/>
        <dbReference type="EC" id="2.3.1.184"/>
    </reaction>
</comment>
<organism evidence="7 8">
    <name type="scientific">Sphingomonas glacialis</name>
    <dbReference type="NCBI Taxonomy" id="658225"/>
    <lineage>
        <taxon>Bacteria</taxon>
        <taxon>Pseudomonadati</taxon>
        <taxon>Pseudomonadota</taxon>
        <taxon>Alphaproteobacteria</taxon>
        <taxon>Sphingomonadales</taxon>
        <taxon>Sphingomonadaceae</taxon>
        <taxon>Sphingomonas</taxon>
    </lineage>
</organism>
<evidence type="ECO:0000313" key="7">
    <source>
        <dbReference type="EMBL" id="TPG56564.1"/>
    </source>
</evidence>
<evidence type="ECO:0000313" key="8">
    <source>
        <dbReference type="Proteomes" id="UP000319931"/>
    </source>
</evidence>
<accession>A0A502G489</accession>
<keyword evidence="3 6" id="KW-0949">S-adenosyl-L-methionine</keyword>
<comment type="caution">
    <text evidence="7">The sequence shown here is derived from an EMBL/GenBank/DDBJ whole genome shotgun (WGS) entry which is preliminary data.</text>
</comment>
<dbReference type="GO" id="GO:0061579">
    <property type="term" value="F:N-acyl homoserine lactone synthase activity"/>
    <property type="evidence" value="ECO:0007669"/>
    <property type="project" value="UniProtKB-UniRule"/>
</dbReference>
<dbReference type="SUPFAM" id="SSF55729">
    <property type="entry name" value="Acyl-CoA N-acyltransferases (Nat)"/>
    <property type="match status" value="1"/>
</dbReference>
<dbReference type="Pfam" id="PF00765">
    <property type="entry name" value="Autoind_synth"/>
    <property type="match status" value="1"/>
</dbReference>
<dbReference type="PANTHER" id="PTHR39322:SF1">
    <property type="entry name" value="ISOVALERYL-HOMOSERINE LACTONE SYNTHASE"/>
    <property type="match status" value="1"/>
</dbReference>
<evidence type="ECO:0000256" key="4">
    <source>
        <dbReference type="ARBA" id="ARBA00022929"/>
    </source>
</evidence>
<dbReference type="PRINTS" id="PR01549">
    <property type="entry name" value="AUTOINDCRSYN"/>
</dbReference>
<dbReference type="EC" id="2.3.1.184" evidence="6"/>
<name>A0A502G489_9SPHN</name>
<dbReference type="EMBL" id="RCZC01000001">
    <property type="protein sequence ID" value="TPG56564.1"/>
    <property type="molecule type" value="Genomic_DNA"/>
</dbReference>
<evidence type="ECO:0000256" key="3">
    <source>
        <dbReference type="ARBA" id="ARBA00022691"/>
    </source>
</evidence>
<dbReference type="InterPro" id="IPR016181">
    <property type="entry name" value="Acyl_CoA_acyltransferase"/>
</dbReference>
<dbReference type="GO" id="GO:0009372">
    <property type="term" value="P:quorum sensing"/>
    <property type="evidence" value="ECO:0007669"/>
    <property type="project" value="UniProtKB-UniRule"/>
</dbReference>
<keyword evidence="2 6" id="KW-0808">Transferase</keyword>
<dbReference type="OrthoDB" id="6169313at2"/>
<protein>
    <recommendedName>
        <fullName evidence="6">Acyl-homoserine-lactone synthase</fullName>
        <ecNumber evidence="6">2.3.1.184</ecNumber>
    </recommendedName>
    <alternativeName>
        <fullName evidence="6">Autoinducer synthesis protein</fullName>
    </alternativeName>
</protein>
<evidence type="ECO:0000256" key="5">
    <source>
        <dbReference type="PROSITE-ProRule" id="PRU00533"/>
    </source>
</evidence>
<keyword evidence="8" id="KW-1185">Reference proteome</keyword>
<dbReference type="RefSeq" id="WP_140848043.1">
    <property type="nucleotide sequence ID" value="NZ_RCZC01000001.1"/>
</dbReference>
<proteinExistence type="inferred from homology"/>
<dbReference type="InterPro" id="IPR001690">
    <property type="entry name" value="Autoind_synthase"/>
</dbReference>
<gene>
    <name evidence="7" type="ORF">EAH76_03260</name>
</gene>
<dbReference type="AlphaFoldDB" id="A0A502G489"/>
<dbReference type="PANTHER" id="PTHR39322">
    <property type="entry name" value="ACYL-HOMOSERINE-LACTONE SYNTHASE"/>
    <property type="match status" value="1"/>
</dbReference>
<dbReference type="PROSITE" id="PS51187">
    <property type="entry name" value="AUTOINDUCER_SYNTH_2"/>
    <property type="match status" value="1"/>
</dbReference>
<keyword evidence="4 5" id="KW-0071">Autoinducer synthesis</keyword>
<evidence type="ECO:0000256" key="2">
    <source>
        <dbReference type="ARBA" id="ARBA00022679"/>
    </source>
</evidence>
<sequence length="202" mass="22329">MLFTQGDATAAGDAVMRAMFEARKRVFVDLLGWDLPVLADRYEIDQFDDAHARYLILADTDQSHLASARLLPTQRPHLLADLFADLCDGAPPTGPDTWEITRFCLDRDLRAAERRQWRDALVQGLACYALEHGIRTYVGVAEQAWLDQILAFGWHAAPLGRVRTLGTMHLGALRIDISAETPALLAANGIHAQVPFVQAEAA</sequence>
<reference evidence="7 8" key="1">
    <citation type="journal article" date="2019" name="Environ. Microbiol.">
        <title>Species interactions and distinct microbial communities in high Arctic permafrost affected cryosols are associated with the CH4 and CO2 gas fluxes.</title>
        <authorList>
            <person name="Altshuler I."/>
            <person name="Hamel J."/>
            <person name="Turney S."/>
            <person name="Magnuson E."/>
            <person name="Levesque R."/>
            <person name="Greer C."/>
            <person name="Whyte L.G."/>
        </authorList>
    </citation>
    <scope>NUCLEOTIDE SEQUENCE [LARGE SCALE GENOMIC DNA]</scope>
    <source>
        <strain evidence="7 8">E6.1</strain>
    </source>
</reference>
<evidence type="ECO:0000256" key="6">
    <source>
        <dbReference type="RuleBase" id="RU361135"/>
    </source>
</evidence>
<keyword evidence="1 5" id="KW-0673">Quorum sensing</keyword>
<comment type="similarity">
    <text evidence="5 6">Belongs to the autoinducer synthase family.</text>
</comment>
<evidence type="ECO:0000256" key="1">
    <source>
        <dbReference type="ARBA" id="ARBA00022654"/>
    </source>
</evidence>
<dbReference type="Gene3D" id="3.40.630.30">
    <property type="match status" value="1"/>
</dbReference>
<dbReference type="GO" id="GO:0007165">
    <property type="term" value="P:signal transduction"/>
    <property type="evidence" value="ECO:0007669"/>
    <property type="project" value="TreeGrafter"/>
</dbReference>
<dbReference type="Proteomes" id="UP000319931">
    <property type="component" value="Unassembled WGS sequence"/>
</dbReference>